<dbReference type="Gene3D" id="1.10.10.10">
    <property type="entry name" value="Winged helix-like DNA-binding domain superfamily/Winged helix DNA-binding domain"/>
    <property type="match status" value="1"/>
</dbReference>
<evidence type="ECO:0000313" key="2">
    <source>
        <dbReference type="Proteomes" id="UP000481454"/>
    </source>
</evidence>
<comment type="caution">
    <text evidence="1">The sequence shown here is derived from an EMBL/GenBank/DDBJ whole genome shotgun (WGS) entry which is preliminary data.</text>
</comment>
<organism evidence="1 2">
    <name type="scientific">Clostridium perfringens</name>
    <dbReference type="NCBI Taxonomy" id="1502"/>
    <lineage>
        <taxon>Bacteria</taxon>
        <taxon>Bacillati</taxon>
        <taxon>Bacillota</taxon>
        <taxon>Clostridia</taxon>
        <taxon>Eubacteriales</taxon>
        <taxon>Clostridiaceae</taxon>
        <taxon>Clostridium</taxon>
    </lineage>
</organism>
<protein>
    <submittedName>
        <fullName evidence="1">Uncharacterized protein</fullName>
    </submittedName>
</protein>
<dbReference type="AlphaFoldDB" id="A0AAP7BWA3"/>
<reference evidence="1 2" key="1">
    <citation type="submission" date="2020-02" db="EMBL/GenBank/DDBJ databases">
        <title>Genomic Insights into the Phylogeny and Genetic Plasticity of the Human and Animal Enteric Pathogen Clostridium perfringens.</title>
        <authorList>
            <person name="Feng Y."/>
            <person name="Hu Y."/>
        </authorList>
    </citation>
    <scope>NUCLEOTIDE SEQUENCE [LARGE SCALE GENOMIC DNA]</scope>
    <source>
        <strain evidence="1 2">CP-40</strain>
    </source>
</reference>
<dbReference type="RefSeq" id="WP_164800966.1">
    <property type="nucleotide sequence ID" value="NZ_JAALLZ010000006.1"/>
</dbReference>
<evidence type="ECO:0000313" key="1">
    <source>
        <dbReference type="EMBL" id="NGU31025.1"/>
    </source>
</evidence>
<proteinExistence type="predicted"/>
<dbReference type="EMBL" id="JAALLZ010000006">
    <property type="protein sequence ID" value="NGU31025.1"/>
    <property type="molecule type" value="Genomic_DNA"/>
</dbReference>
<sequence>MEWIKNSILNSELAELFNLSNIDWLQCAEFANKNIVKEVCDCWNSGIKSTKKIRDIINVNCNTVRNYLKRGSKLGWCSYDAKEIMKKIGKQNGKNGKKVEIFKDNQSLGVFESCMELERQSKKLFGVKLLRCEIGDVCNNKLTQYKGFTFKYVKDNK</sequence>
<name>A0AAP7BWA3_CLOPF</name>
<accession>A0AAP7BWA3</accession>
<dbReference type="Proteomes" id="UP000481454">
    <property type="component" value="Unassembled WGS sequence"/>
</dbReference>
<dbReference type="InterPro" id="IPR036388">
    <property type="entry name" value="WH-like_DNA-bd_sf"/>
</dbReference>
<gene>
    <name evidence="1" type="ORF">G6Z34_13115</name>
</gene>